<proteinExistence type="predicted"/>
<dbReference type="PATRIC" id="fig|742726.3.peg.1606"/>
<dbReference type="SUPFAM" id="SSF49265">
    <property type="entry name" value="Fibronectin type III"/>
    <property type="match status" value="1"/>
</dbReference>
<name>K0X140_9BACT</name>
<dbReference type="SUPFAM" id="SSF82171">
    <property type="entry name" value="DPP6 N-terminal domain-like"/>
    <property type="match status" value="1"/>
</dbReference>
<organism evidence="3 4">
    <name type="scientific">Barnesiella intestinihominis YIT 11860</name>
    <dbReference type="NCBI Taxonomy" id="742726"/>
    <lineage>
        <taxon>Bacteria</taxon>
        <taxon>Pseudomonadati</taxon>
        <taxon>Bacteroidota</taxon>
        <taxon>Bacteroidia</taxon>
        <taxon>Bacteroidales</taxon>
        <taxon>Barnesiellaceae</taxon>
        <taxon>Barnesiella</taxon>
    </lineage>
</organism>
<dbReference type="GO" id="GO:0005975">
    <property type="term" value="P:carbohydrate metabolic process"/>
    <property type="evidence" value="ECO:0007669"/>
    <property type="project" value="UniProtKB-ARBA"/>
</dbReference>
<dbReference type="InterPro" id="IPR013783">
    <property type="entry name" value="Ig-like_fold"/>
</dbReference>
<dbReference type="eggNOG" id="COG1572">
    <property type="taxonomic scope" value="Bacteria"/>
</dbReference>
<evidence type="ECO:0000259" key="2">
    <source>
        <dbReference type="SMART" id="SM00060"/>
    </source>
</evidence>
<dbReference type="Proteomes" id="UP000006044">
    <property type="component" value="Unassembled WGS sequence"/>
</dbReference>
<reference evidence="3 4" key="1">
    <citation type="submission" date="2012-08" db="EMBL/GenBank/DDBJ databases">
        <title>The Genome Sequence of Barnesiella intestinihominis YIT 11860.</title>
        <authorList>
            <consortium name="The Broad Institute Genome Sequencing Platform"/>
            <person name="Earl A."/>
            <person name="Ward D."/>
            <person name="Feldgarden M."/>
            <person name="Gevers D."/>
            <person name="Morotomi M."/>
            <person name="Walker B."/>
            <person name="Young S.K."/>
            <person name="Zeng Q."/>
            <person name="Gargeya S."/>
            <person name="Fitzgerald M."/>
            <person name="Haas B."/>
            <person name="Abouelleil A."/>
            <person name="Alvarado L."/>
            <person name="Arachchi H.M."/>
            <person name="Berlin A.M."/>
            <person name="Chapman S.B."/>
            <person name="Goldberg J."/>
            <person name="Griggs A."/>
            <person name="Gujja S."/>
            <person name="Hansen M."/>
            <person name="Howarth C."/>
            <person name="Imamovic A."/>
            <person name="Larimer J."/>
            <person name="McCowen C."/>
            <person name="Montmayeur A."/>
            <person name="Murphy C."/>
            <person name="Neiman D."/>
            <person name="Pearson M."/>
            <person name="Priest M."/>
            <person name="Roberts A."/>
            <person name="Saif S."/>
            <person name="Shea T."/>
            <person name="Sisk P."/>
            <person name="Sykes S."/>
            <person name="Wortman J."/>
            <person name="Nusbaum C."/>
            <person name="Birren B."/>
        </authorList>
    </citation>
    <scope>NUCLEOTIDE SEQUENCE [LARGE SCALE GENOMIC DNA]</scope>
    <source>
        <strain evidence="3 4">YIT 11860</strain>
    </source>
</reference>
<dbReference type="RefSeq" id="WP_008861987.1">
    <property type="nucleotide sequence ID" value="NZ_JH815204.1"/>
</dbReference>
<feature type="chain" id="PRO_5003844271" description="Fibronectin type-III domain-containing protein" evidence="1">
    <location>
        <begin position="20"/>
        <end position="1092"/>
    </location>
</feature>
<dbReference type="NCBIfam" id="NF038128">
    <property type="entry name" value="choice_anch_J"/>
    <property type="match status" value="1"/>
</dbReference>
<dbReference type="SUPFAM" id="SSF49899">
    <property type="entry name" value="Concanavalin A-like lectins/glucanases"/>
    <property type="match status" value="1"/>
</dbReference>
<feature type="domain" description="Fibronectin type-III" evidence="2">
    <location>
        <begin position="759"/>
        <end position="849"/>
    </location>
</feature>
<feature type="domain" description="Fibronectin type-III" evidence="2">
    <location>
        <begin position="414"/>
        <end position="497"/>
    </location>
</feature>
<dbReference type="Gene3D" id="2.60.40.10">
    <property type="entry name" value="Immunoglobulins"/>
    <property type="match status" value="1"/>
</dbReference>
<evidence type="ECO:0000313" key="4">
    <source>
        <dbReference type="Proteomes" id="UP000006044"/>
    </source>
</evidence>
<dbReference type="GO" id="GO:0004553">
    <property type="term" value="F:hydrolase activity, hydrolyzing O-glycosyl compounds"/>
    <property type="evidence" value="ECO:0007669"/>
    <property type="project" value="UniProtKB-ARBA"/>
</dbReference>
<sequence>MKRVLNLFLAVLLVCTVNGLGDLQAQSNNKVAQLEKLSAIEKKPQKTIRKRTAAIRHSLKTAASAESVKLFGCMTYSSKWSTSENGEFGIYSFPAEEGTAFTPVKTAADFNLSAAVYADGKFCGYRVTTYGSTVYGVNYYLFDTDGWTRDIQQTLKASYDNYPISLAYDSKTKTIYGQFMSEAGTTRLCTVDLLSGQPTQVASTGDRMYFTLSFDKEGTLYGIADDGNLYTINTATGTAASIGATGIMPSNSQSATIDLNTGKMYWAAINNKLQSALYEVNLDNGKASLVSDYDETVVLLGLYTVPPAAALQAPAAVDKLSVNYTSPERLDANITFTAPNKTFEGDKLEGSLEVSIYVDHQKLTLENATVVAGAEFSTLYTFTEGTHKVEAFVSNAEGDGVKSKIEIYAGIDSPAAVGNLQFTLEDNHATVSWEAPVNGANGGHFDAELLKYILVRYPGNDTINAEYTATVFTEDLPDVLGNYYYTVTAVAEKAGVSTESNRIHFGSAFKGEFKETFDHASALDIFTIIDANEDGKTWAWINNAAGSDQLDKNADDWIITPPIELGTDYLYKLSFKTKGYGEFYTESFSTAFGSKNTVEGMLNALGDYTVSGDTYLEKSSVIEVQEAGTYYFGFHHTSQGMYMLYIDDIVIEPFIPTTAPDSVTDFTATPDPTGALKAVLTFKAPNKAINGDELTTLSKIEILKEGNVILTENEVEKGKEYSFTVDGVQGMNHYNVIVYDEQGRGRDAEKSVFIGTDIPQHVQNLIASWDDENDQAALLTWDAPAETGANGGFINPEELTYNYGTYLFGSIIDMATGIKETSYLMTTAGLTKQTYTQGYICAVSAGGKGAYTPFGIMLGTPLAFPFAESFTQGNVSTETWSVATVGGDDAWGMYQNGGSLDAQDEDNGYAMLVNKKAEADDSRLESPIINITGQDKLTLEFYLHTEDAELTVETTVNGTIYEAASEALRSDGSNEWTKVSLPLDQLAGNKRIQLGFRGKTEKAGARIAIDNITLTSGSTGIADNTADNSSIYSEGRNIILTGLKGVQVTVYSLDGKTITNASLHTDYEVIPMQHAGCYLVHTEKGVTKVLVK</sequence>
<accession>K0X140</accession>
<dbReference type="HOGENOM" id="CLU_004284_0_0_10"/>
<dbReference type="OrthoDB" id="1086190at2"/>
<protein>
    <recommendedName>
        <fullName evidence="2">Fibronectin type-III domain-containing protein</fullName>
    </recommendedName>
</protein>
<dbReference type="EMBL" id="ADLE01000009">
    <property type="protein sequence ID" value="EJZ64266.1"/>
    <property type="molecule type" value="Genomic_DNA"/>
</dbReference>
<dbReference type="InterPro" id="IPR013320">
    <property type="entry name" value="ConA-like_dom_sf"/>
</dbReference>
<dbReference type="SMART" id="SM00060">
    <property type="entry name" value="FN3"/>
    <property type="match status" value="3"/>
</dbReference>
<keyword evidence="4" id="KW-1185">Reference proteome</keyword>
<dbReference type="InterPro" id="IPR036116">
    <property type="entry name" value="FN3_sf"/>
</dbReference>
<dbReference type="Gene3D" id="2.60.120.200">
    <property type="match status" value="2"/>
</dbReference>
<evidence type="ECO:0000256" key="1">
    <source>
        <dbReference type="SAM" id="SignalP"/>
    </source>
</evidence>
<gene>
    <name evidence="3" type="ORF">HMPREF9448_01526</name>
</gene>
<dbReference type="AlphaFoldDB" id="K0X140"/>
<feature type="signal peptide" evidence="1">
    <location>
        <begin position="1"/>
        <end position="19"/>
    </location>
</feature>
<keyword evidence="1" id="KW-0732">Signal</keyword>
<evidence type="ECO:0000313" key="3">
    <source>
        <dbReference type="EMBL" id="EJZ64266.1"/>
    </source>
</evidence>
<feature type="domain" description="Fibronectin type-III" evidence="2">
    <location>
        <begin position="660"/>
        <end position="732"/>
    </location>
</feature>
<comment type="caution">
    <text evidence="3">The sequence shown here is derived from an EMBL/GenBank/DDBJ whole genome shotgun (WGS) entry which is preliminary data.</text>
</comment>
<dbReference type="InterPro" id="IPR003961">
    <property type="entry name" value="FN3_dom"/>
</dbReference>
<dbReference type="GeneID" id="77848790"/>
<dbReference type="STRING" id="742726.HMPREF9448_01526"/>